<dbReference type="InterPro" id="IPR001611">
    <property type="entry name" value="Leu-rich_rpt"/>
</dbReference>
<dbReference type="OrthoDB" id="1055097at2759"/>
<dbReference type="PANTHER" id="PTHR24373">
    <property type="entry name" value="SLIT RELATED LEUCINE-RICH REPEAT NEURONAL PROTEIN"/>
    <property type="match status" value="1"/>
</dbReference>
<comment type="caution">
    <text evidence="4">The sequence shown here is derived from an EMBL/GenBank/DDBJ whole genome shotgun (WGS) entry which is preliminary data.</text>
</comment>
<reference evidence="4" key="1">
    <citation type="submission" date="2021-04" db="EMBL/GenBank/DDBJ databases">
        <authorList>
            <person name="Tunstrom K."/>
        </authorList>
    </citation>
    <scope>NUCLEOTIDE SEQUENCE</scope>
</reference>
<evidence type="ECO:0000313" key="5">
    <source>
        <dbReference type="Proteomes" id="UP000691718"/>
    </source>
</evidence>
<dbReference type="EMBL" id="CAJQZP010001207">
    <property type="protein sequence ID" value="CAG5030113.1"/>
    <property type="molecule type" value="Genomic_DNA"/>
</dbReference>
<feature type="signal peptide" evidence="3">
    <location>
        <begin position="1"/>
        <end position="21"/>
    </location>
</feature>
<dbReference type="Pfam" id="PF13855">
    <property type="entry name" value="LRR_8"/>
    <property type="match status" value="1"/>
</dbReference>
<feature type="chain" id="PRO_5035716070" evidence="3">
    <location>
        <begin position="22"/>
        <end position="326"/>
    </location>
</feature>
<feature type="transmembrane region" description="Helical" evidence="2">
    <location>
        <begin position="274"/>
        <end position="295"/>
    </location>
</feature>
<evidence type="ECO:0000256" key="1">
    <source>
        <dbReference type="ARBA" id="ARBA00022729"/>
    </source>
</evidence>
<name>A0A8S3XLE4_PARAO</name>
<dbReference type="PANTHER" id="PTHR24373:SF275">
    <property type="entry name" value="TIR DOMAIN-CONTAINING PROTEIN"/>
    <property type="match status" value="1"/>
</dbReference>
<dbReference type="Proteomes" id="UP000691718">
    <property type="component" value="Unassembled WGS sequence"/>
</dbReference>
<dbReference type="AlphaFoldDB" id="A0A8S3XLE4"/>
<dbReference type="InterPro" id="IPR050328">
    <property type="entry name" value="Dev_Immune_Receptor"/>
</dbReference>
<sequence length="326" mass="36924">MAEKVFIYFIILLVIAKPAFPTNSCSVTDYVDSCKYAVRCEIYAGSAQVYSCSSEPYVVFIISHSRIDALTPGFFGSTNFDSRVREIRAIENTWNSIESNSFKYYSKSVVVDLSGTFKNVKILKYLNMSSNRLIRLRYGSLKGLHRTEVLDFSRNNFSELDVNVFHECTELIKLIIDYNNIKYVDVENLMHSLSKLRSLSLGGNPLSCKEIVRSIKITTMRLLEVTSIDKVYHEDNVYGISCGDDSVYNKTVNHKIDQNHQDFIAPDSTLPNIVLIWCSVLTVACVVIGVTVCIYKKKRTSNDVSRLHLRHSVELSGSECPTDLLT</sequence>
<evidence type="ECO:0000313" key="4">
    <source>
        <dbReference type="EMBL" id="CAG5030113.1"/>
    </source>
</evidence>
<keyword evidence="1 3" id="KW-0732">Signal</keyword>
<keyword evidence="2" id="KW-1133">Transmembrane helix</keyword>
<keyword evidence="5" id="KW-1185">Reference proteome</keyword>
<proteinExistence type="predicted"/>
<organism evidence="4 5">
    <name type="scientific">Parnassius apollo</name>
    <name type="common">Apollo butterfly</name>
    <name type="synonym">Papilio apollo</name>
    <dbReference type="NCBI Taxonomy" id="110799"/>
    <lineage>
        <taxon>Eukaryota</taxon>
        <taxon>Metazoa</taxon>
        <taxon>Ecdysozoa</taxon>
        <taxon>Arthropoda</taxon>
        <taxon>Hexapoda</taxon>
        <taxon>Insecta</taxon>
        <taxon>Pterygota</taxon>
        <taxon>Neoptera</taxon>
        <taxon>Endopterygota</taxon>
        <taxon>Lepidoptera</taxon>
        <taxon>Glossata</taxon>
        <taxon>Ditrysia</taxon>
        <taxon>Papilionoidea</taxon>
        <taxon>Papilionidae</taxon>
        <taxon>Parnassiinae</taxon>
        <taxon>Parnassini</taxon>
        <taxon>Parnassius</taxon>
        <taxon>Parnassius</taxon>
    </lineage>
</organism>
<accession>A0A8S3XLE4</accession>
<evidence type="ECO:0000256" key="3">
    <source>
        <dbReference type="SAM" id="SignalP"/>
    </source>
</evidence>
<keyword evidence="2" id="KW-0472">Membrane</keyword>
<evidence type="ECO:0000256" key="2">
    <source>
        <dbReference type="SAM" id="Phobius"/>
    </source>
</evidence>
<gene>
    <name evidence="4" type="ORF">PAPOLLO_LOCUS19411</name>
</gene>
<protein>
    <submittedName>
        <fullName evidence="4">(apollo) hypothetical protein</fullName>
    </submittedName>
</protein>
<keyword evidence="2" id="KW-0812">Transmembrane</keyword>